<dbReference type="RefSeq" id="XP_007295110.1">
    <property type="nucleotide sequence ID" value="XM_007295048.1"/>
</dbReference>
<organism evidence="3 4">
    <name type="scientific">Marssonina brunnea f. sp. multigermtubi (strain MB_m1)</name>
    <name type="common">Marssonina leaf spot fungus</name>
    <dbReference type="NCBI Taxonomy" id="1072389"/>
    <lineage>
        <taxon>Eukaryota</taxon>
        <taxon>Fungi</taxon>
        <taxon>Dikarya</taxon>
        <taxon>Ascomycota</taxon>
        <taxon>Pezizomycotina</taxon>
        <taxon>Leotiomycetes</taxon>
        <taxon>Helotiales</taxon>
        <taxon>Drepanopezizaceae</taxon>
        <taxon>Drepanopeziza</taxon>
    </lineage>
</organism>
<dbReference type="PANTHER" id="PTHR42901">
    <property type="entry name" value="ALCOHOL DEHYDROGENASE"/>
    <property type="match status" value="1"/>
</dbReference>
<dbReference type="Gene3D" id="3.40.50.720">
    <property type="entry name" value="NAD(P)-binding Rossmann-like Domain"/>
    <property type="match status" value="1"/>
</dbReference>
<dbReference type="eggNOG" id="KOG0725">
    <property type="taxonomic scope" value="Eukaryota"/>
</dbReference>
<proteinExistence type="inferred from homology"/>
<dbReference type="EMBL" id="JH921445">
    <property type="protein sequence ID" value="EKD14500.1"/>
    <property type="molecule type" value="Genomic_DNA"/>
</dbReference>
<keyword evidence="4" id="KW-1185">Reference proteome</keyword>
<gene>
    <name evidence="3" type="ORF">MBM_07221</name>
</gene>
<dbReference type="CDD" id="cd05233">
    <property type="entry name" value="SDR_c"/>
    <property type="match status" value="1"/>
</dbReference>
<dbReference type="OrthoDB" id="1933717at2759"/>
<evidence type="ECO:0000256" key="1">
    <source>
        <dbReference type="ARBA" id="ARBA00006484"/>
    </source>
</evidence>
<dbReference type="HOGENOM" id="CLU_010194_8_0_1"/>
<dbReference type="OMA" id="ITKSAGC"/>
<dbReference type="InterPro" id="IPR036291">
    <property type="entry name" value="NAD(P)-bd_dom_sf"/>
</dbReference>
<reference evidence="3 4" key="1">
    <citation type="journal article" date="2012" name="BMC Genomics">
        <title>Sequencing the genome of Marssonina brunnea reveals fungus-poplar co-evolution.</title>
        <authorList>
            <person name="Zhu S."/>
            <person name="Cao Y.-Z."/>
            <person name="Jiang C."/>
            <person name="Tan B.-Y."/>
            <person name="Wang Z."/>
            <person name="Feng S."/>
            <person name="Zhang L."/>
            <person name="Su X.-H."/>
            <person name="Brejova B."/>
            <person name="Vinar T."/>
            <person name="Xu M."/>
            <person name="Wang M.-X."/>
            <person name="Zhang S.-G."/>
            <person name="Huang M.-R."/>
            <person name="Wu R."/>
            <person name="Zhou Y."/>
        </authorList>
    </citation>
    <scope>NUCLEOTIDE SEQUENCE [LARGE SCALE GENOMIC DNA]</scope>
    <source>
        <strain evidence="3 4">MB_m1</strain>
    </source>
</reference>
<dbReference type="AlphaFoldDB" id="K1WB21"/>
<dbReference type="PANTHER" id="PTHR42901:SF1">
    <property type="entry name" value="ALCOHOL DEHYDROGENASE"/>
    <property type="match status" value="1"/>
</dbReference>
<accession>K1WB21</accession>
<name>K1WB21_MARBU</name>
<dbReference type="PRINTS" id="PR00081">
    <property type="entry name" value="GDHRDH"/>
</dbReference>
<dbReference type="Pfam" id="PF00106">
    <property type="entry name" value="adh_short"/>
    <property type="match status" value="1"/>
</dbReference>
<dbReference type="KEGG" id="mbe:MBM_07221"/>
<protein>
    <submittedName>
        <fullName evidence="3">Putative short-chain dehydrogenase/reductase</fullName>
    </submittedName>
</protein>
<dbReference type="GO" id="GO:0016491">
    <property type="term" value="F:oxidoreductase activity"/>
    <property type="evidence" value="ECO:0007669"/>
    <property type="project" value="UniProtKB-KW"/>
</dbReference>
<sequence length="305" mass="33473">MAQQVDPERWSTPYLVTKTLRRDPYPAISPYNPANSQKDKIIIITGASSGIGEAAAKVWARARAKGIVIAARRLDALNEVAEELKSISPTTQVLAVKTDIVVESDVKSLFDRVQETFGRAADVLLNNAGYLKDGAIAETPADEWWTGIEINLKGPYLMSQYFIQSQPNPKESTATIITVSSGRAGFTSARGSAYNISKIAEQRLNEHIQVEHPNLRVFTTMPGVTLTSMVSEAFAPFAKDHIDLTGMLALYLVQPRADYLKGSMVGVNWDVDELEQHKEEILEKKVLQTSWLPILPFCGGKGLGA</sequence>
<evidence type="ECO:0000313" key="3">
    <source>
        <dbReference type="EMBL" id="EKD14500.1"/>
    </source>
</evidence>
<dbReference type="Proteomes" id="UP000006753">
    <property type="component" value="Unassembled WGS sequence"/>
</dbReference>
<evidence type="ECO:0000313" key="4">
    <source>
        <dbReference type="Proteomes" id="UP000006753"/>
    </source>
</evidence>
<dbReference type="InParanoid" id="K1WB21"/>
<dbReference type="GeneID" id="18763156"/>
<dbReference type="SUPFAM" id="SSF51735">
    <property type="entry name" value="NAD(P)-binding Rossmann-fold domains"/>
    <property type="match status" value="1"/>
</dbReference>
<evidence type="ECO:0000256" key="2">
    <source>
        <dbReference type="ARBA" id="ARBA00023002"/>
    </source>
</evidence>
<comment type="similarity">
    <text evidence="1">Belongs to the short-chain dehydrogenases/reductases (SDR) family.</text>
</comment>
<dbReference type="InterPro" id="IPR002347">
    <property type="entry name" value="SDR_fam"/>
</dbReference>
<keyword evidence="2" id="KW-0560">Oxidoreductase</keyword>